<evidence type="ECO:0000313" key="1">
    <source>
        <dbReference type="EMBL" id="CAI6375768.1"/>
    </source>
</evidence>
<dbReference type="AlphaFoldDB" id="A0AAV0Y752"/>
<protein>
    <submittedName>
        <fullName evidence="1">Uncharacterized protein</fullName>
    </submittedName>
</protein>
<keyword evidence="2" id="KW-1185">Reference proteome</keyword>
<accession>A0AAV0Y752</accession>
<dbReference type="Proteomes" id="UP001160148">
    <property type="component" value="Unassembled WGS sequence"/>
</dbReference>
<gene>
    <name evidence="1" type="ORF">MEUPH1_LOCUS29222</name>
</gene>
<organism evidence="1 2">
    <name type="scientific">Macrosiphum euphorbiae</name>
    <name type="common">potato aphid</name>
    <dbReference type="NCBI Taxonomy" id="13131"/>
    <lineage>
        <taxon>Eukaryota</taxon>
        <taxon>Metazoa</taxon>
        <taxon>Ecdysozoa</taxon>
        <taxon>Arthropoda</taxon>
        <taxon>Hexapoda</taxon>
        <taxon>Insecta</taxon>
        <taxon>Pterygota</taxon>
        <taxon>Neoptera</taxon>
        <taxon>Paraneoptera</taxon>
        <taxon>Hemiptera</taxon>
        <taxon>Sternorrhyncha</taxon>
        <taxon>Aphidomorpha</taxon>
        <taxon>Aphidoidea</taxon>
        <taxon>Aphididae</taxon>
        <taxon>Macrosiphini</taxon>
        <taxon>Macrosiphum</taxon>
    </lineage>
</organism>
<sequence>MEPLAAALDILQGEKNMYFGFLLPTISILLSKYDDLLTKTRLNYCATLINIIKKSIETRFRKEQADKFLVIAALSHPYFKTLWINNNIIKDLAVANFKEAVLKNQSLKVLRHLT</sequence>
<dbReference type="EMBL" id="CARXXK010001361">
    <property type="protein sequence ID" value="CAI6375768.1"/>
    <property type="molecule type" value="Genomic_DNA"/>
</dbReference>
<dbReference type="PANTHER" id="PTHR47501">
    <property type="entry name" value="TRANSPOSASE-RELATED"/>
    <property type="match status" value="1"/>
</dbReference>
<proteinExistence type="predicted"/>
<reference evidence="1 2" key="1">
    <citation type="submission" date="2023-01" db="EMBL/GenBank/DDBJ databases">
        <authorList>
            <person name="Whitehead M."/>
        </authorList>
    </citation>
    <scope>NUCLEOTIDE SEQUENCE [LARGE SCALE GENOMIC DNA]</scope>
</reference>
<name>A0AAV0Y752_9HEMI</name>
<dbReference type="PANTHER" id="PTHR47501:SF5">
    <property type="entry name" value="HAT C-TERMINAL DIMERISATION DOMAIN-CONTAINING PROTEIN"/>
    <property type="match status" value="1"/>
</dbReference>
<evidence type="ECO:0000313" key="2">
    <source>
        <dbReference type="Proteomes" id="UP001160148"/>
    </source>
</evidence>
<comment type="caution">
    <text evidence="1">The sequence shown here is derived from an EMBL/GenBank/DDBJ whole genome shotgun (WGS) entry which is preliminary data.</text>
</comment>